<dbReference type="InterPro" id="IPR006683">
    <property type="entry name" value="Thioestr_dom"/>
</dbReference>
<dbReference type="OrthoDB" id="2420454at2759"/>
<dbReference type="Pfam" id="PF03061">
    <property type="entry name" value="4HBT"/>
    <property type="match status" value="1"/>
</dbReference>
<proteinExistence type="inferred from homology"/>
<protein>
    <submittedName>
        <fullName evidence="4">Putative thioesterase</fullName>
    </submittedName>
</protein>
<dbReference type="STRING" id="90262.A0A1X2IP68"/>
<dbReference type="Proteomes" id="UP000193560">
    <property type="component" value="Unassembled WGS sequence"/>
</dbReference>
<dbReference type="PANTHER" id="PTHR31793:SF27">
    <property type="entry name" value="NOVEL THIOESTERASE SUPERFAMILY DOMAIN AND SAPOSIN A-TYPE DOMAIN CONTAINING PROTEIN (0610012H03RIK)"/>
    <property type="match status" value="1"/>
</dbReference>
<comment type="similarity">
    <text evidence="1">Belongs to the 4-hydroxybenzoyl-CoA thioesterase family.</text>
</comment>
<gene>
    <name evidence="4" type="ORF">BCR42DRAFT_323131</name>
</gene>
<keyword evidence="2" id="KW-0378">Hydrolase</keyword>
<comment type="caution">
    <text evidence="4">The sequence shown here is derived from an EMBL/GenBank/DDBJ whole genome shotgun (WGS) entry which is preliminary data.</text>
</comment>
<evidence type="ECO:0000256" key="1">
    <source>
        <dbReference type="ARBA" id="ARBA00005953"/>
    </source>
</evidence>
<reference evidence="4 5" key="1">
    <citation type="submission" date="2016-07" db="EMBL/GenBank/DDBJ databases">
        <title>Pervasive Adenine N6-methylation of Active Genes in Fungi.</title>
        <authorList>
            <consortium name="DOE Joint Genome Institute"/>
            <person name="Mondo S.J."/>
            <person name="Dannebaum R.O."/>
            <person name="Kuo R.C."/>
            <person name="Labutti K."/>
            <person name="Haridas S."/>
            <person name="Kuo A."/>
            <person name="Salamov A."/>
            <person name="Ahrendt S.R."/>
            <person name="Lipzen A."/>
            <person name="Sullivan W."/>
            <person name="Andreopoulos W.B."/>
            <person name="Clum A."/>
            <person name="Lindquist E."/>
            <person name="Daum C."/>
            <person name="Ramamoorthy G.K."/>
            <person name="Gryganskyi A."/>
            <person name="Culley D."/>
            <person name="Magnuson J.K."/>
            <person name="James T.Y."/>
            <person name="O'Malley M.A."/>
            <person name="Stajich J.E."/>
            <person name="Spatafora J.W."/>
            <person name="Visel A."/>
            <person name="Grigoriev I.V."/>
        </authorList>
    </citation>
    <scope>NUCLEOTIDE SEQUENCE [LARGE SCALE GENOMIC DNA]</scope>
    <source>
        <strain evidence="4 5">NRRL 1336</strain>
    </source>
</reference>
<evidence type="ECO:0000313" key="4">
    <source>
        <dbReference type="EMBL" id="ORZ19814.1"/>
    </source>
</evidence>
<evidence type="ECO:0000259" key="3">
    <source>
        <dbReference type="Pfam" id="PF03061"/>
    </source>
</evidence>
<keyword evidence="5" id="KW-1185">Reference proteome</keyword>
<evidence type="ECO:0000313" key="5">
    <source>
        <dbReference type="Proteomes" id="UP000193560"/>
    </source>
</evidence>
<dbReference type="InterPro" id="IPR029069">
    <property type="entry name" value="HotDog_dom_sf"/>
</dbReference>
<dbReference type="Gene3D" id="3.10.129.10">
    <property type="entry name" value="Hotdog Thioesterase"/>
    <property type="match status" value="1"/>
</dbReference>
<dbReference type="CDD" id="cd00586">
    <property type="entry name" value="4HBT"/>
    <property type="match status" value="1"/>
</dbReference>
<name>A0A1X2IP68_9FUNG</name>
<evidence type="ECO:0000256" key="2">
    <source>
        <dbReference type="ARBA" id="ARBA00022801"/>
    </source>
</evidence>
<dbReference type="SUPFAM" id="SSF54637">
    <property type="entry name" value="Thioesterase/thiol ester dehydrase-isomerase"/>
    <property type="match status" value="1"/>
</dbReference>
<organism evidence="4 5">
    <name type="scientific">Absidia repens</name>
    <dbReference type="NCBI Taxonomy" id="90262"/>
    <lineage>
        <taxon>Eukaryota</taxon>
        <taxon>Fungi</taxon>
        <taxon>Fungi incertae sedis</taxon>
        <taxon>Mucoromycota</taxon>
        <taxon>Mucoromycotina</taxon>
        <taxon>Mucoromycetes</taxon>
        <taxon>Mucorales</taxon>
        <taxon>Cunninghamellaceae</taxon>
        <taxon>Absidia</taxon>
    </lineage>
</organism>
<sequence>MTTSTKPAAVSTFREKSDYKYFLPIQTRWSDNDQYGHINNSIYYHYIDTVVNEYLIRFCGLEPLDKTETKPIGLVVHSSAQFFAPASYPSVMEAGLVISKLGKSSVTYRVGIFEQQPDGDSSGRLAAVVGGFTHVFVDPKTRRPVSSLPAELLDGLQKLTI</sequence>
<dbReference type="GO" id="GO:0047617">
    <property type="term" value="F:fatty acyl-CoA hydrolase activity"/>
    <property type="evidence" value="ECO:0007669"/>
    <property type="project" value="TreeGrafter"/>
</dbReference>
<dbReference type="AlphaFoldDB" id="A0A1X2IP68"/>
<dbReference type="PANTHER" id="PTHR31793">
    <property type="entry name" value="4-HYDROXYBENZOYL-COA THIOESTERASE FAMILY MEMBER"/>
    <property type="match status" value="1"/>
</dbReference>
<accession>A0A1X2IP68</accession>
<feature type="domain" description="Thioesterase" evidence="3">
    <location>
        <begin position="35"/>
        <end position="117"/>
    </location>
</feature>
<dbReference type="EMBL" id="MCGE01000007">
    <property type="protein sequence ID" value="ORZ19814.1"/>
    <property type="molecule type" value="Genomic_DNA"/>
</dbReference>
<dbReference type="InterPro" id="IPR050563">
    <property type="entry name" value="4-hydroxybenzoyl-CoA_TE"/>
</dbReference>